<dbReference type="PANTHER" id="PTHR34272">
    <property type="entry name" value="EXPRESSED PROTEIN"/>
    <property type="match status" value="1"/>
</dbReference>
<dbReference type="InterPro" id="IPR055513">
    <property type="entry name" value="DUF7086"/>
</dbReference>
<name>A0A835KBS9_9ROSI</name>
<dbReference type="Pfam" id="PF23324">
    <property type="entry name" value="DUF7086"/>
    <property type="match status" value="1"/>
</dbReference>
<gene>
    <name evidence="2" type="ORF">SADUNF_Sadunf04G0108500</name>
</gene>
<accession>A0A835KBS9</accession>
<evidence type="ECO:0000313" key="3">
    <source>
        <dbReference type="Proteomes" id="UP000657918"/>
    </source>
</evidence>
<dbReference type="PANTHER" id="PTHR34272:SF1">
    <property type="entry name" value="EXPRESSED PROTEIN"/>
    <property type="match status" value="1"/>
</dbReference>
<proteinExistence type="predicted"/>
<feature type="domain" description="DUF7086" evidence="1">
    <location>
        <begin position="95"/>
        <end position="133"/>
    </location>
</feature>
<dbReference type="EMBL" id="JADGMS010000004">
    <property type="protein sequence ID" value="KAF9684343.1"/>
    <property type="molecule type" value="Genomic_DNA"/>
</dbReference>
<keyword evidence="3" id="KW-1185">Reference proteome</keyword>
<evidence type="ECO:0000259" key="1">
    <source>
        <dbReference type="Pfam" id="PF23324"/>
    </source>
</evidence>
<dbReference type="Proteomes" id="UP000657918">
    <property type="component" value="Chromosome 4"/>
</dbReference>
<comment type="caution">
    <text evidence="2">The sequence shown here is derived from an EMBL/GenBank/DDBJ whole genome shotgun (WGS) entry which is preliminary data.</text>
</comment>
<dbReference type="OrthoDB" id="1900495at2759"/>
<dbReference type="AlphaFoldDB" id="A0A835KBS9"/>
<protein>
    <recommendedName>
        <fullName evidence="1">DUF7086 domain-containing protein</fullName>
    </recommendedName>
</protein>
<organism evidence="2 3">
    <name type="scientific">Salix dunnii</name>
    <dbReference type="NCBI Taxonomy" id="1413687"/>
    <lineage>
        <taxon>Eukaryota</taxon>
        <taxon>Viridiplantae</taxon>
        <taxon>Streptophyta</taxon>
        <taxon>Embryophyta</taxon>
        <taxon>Tracheophyta</taxon>
        <taxon>Spermatophyta</taxon>
        <taxon>Magnoliopsida</taxon>
        <taxon>eudicotyledons</taxon>
        <taxon>Gunneridae</taxon>
        <taxon>Pentapetalae</taxon>
        <taxon>rosids</taxon>
        <taxon>fabids</taxon>
        <taxon>Malpighiales</taxon>
        <taxon>Salicaceae</taxon>
        <taxon>Saliceae</taxon>
        <taxon>Salix</taxon>
    </lineage>
</organism>
<sequence>MTLSSVDPFWLSTSHALLIDDIPLTEPLLYITASINQKVPWVVHLALYANAKTLLRVLAKGKGKMFPSCTLGPWIEACEKQYEIGFDLEVKFVEIGCCTLDQLKYFCKHTKNHRIGAKDRVLFLAYLGLCKQLNPNGPFDH</sequence>
<evidence type="ECO:0000313" key="2">
    <source>
        <dbReference type="EMBL" id="KAF9684343.1"/>
    </source>
</evidence>
<reference evidence="2 3" key="1">
    <citation type="submission" date="2020-10" db="EMBL/GenBank/DDBJ databases">
        <title>Plant Genome Project.</title>
        <authorList>
            <person name="Zhang R.-G."/>
        </authorList>
    </citation>
    <scope>NUCLEOTIDE SEQUENCE [LARGE SCALE GENOMIC DNA]</scope>
    <source>
        <strain evidence="2">FAFU-HL-1</strain>
        <tissue evidence="2">Leaf</tissue>
    </source>
</reference>